<gene>
    <name evidence="4" type="ORF">BRAPAZ1V2_A09P23370.2</name>
</gene>
<dbReference type="PANTHER" id="PTHR12630">
    <property type="entry name" value="N-LINKED OLIGOSACCHARIDE PROCESSING"/>
    <property type="match status" value="1"/>
</dbReference>
<dbReference type="InterPro" id="IPR028146">
    <property type="entry name" value="PRKCSH_N"/>
</dbReference>
<feature type="compositionally biased region" description="Low complexity" evidence="2">
    <location>
        <begin position="426"/>
        <end position="437"/>
    </location>
</feature>
<feature type="compositionally biased region" description="Low complexity" evidence="2">
    <location>
        <begin position="1"/>
        <end position="24"/>
    </location>
</feature>
<dbReference type="Pfam" id="PF12999">
    <property type="entry name" value="PRKCSH-like"/>
    <property type="match status" value="1"/>
</dbReference>
<feature type="region of interest" description="Disordered" evidence="2">
    <location>
        <begin position="1"/>
        <end position="25"/>
    </location>
</feature>
<feature type="coiled-coil region" evidence="1">
    <location>
        <begin position="115"/>
        <end position="142"/>
    </location>
</feature>
<dbReference type="AlphaFoldDB" id="A0A8D9FXP8"/>
<keyword evidence="1" id="KW-0175">Coiled coil</keyword>
<evidence type="ECO:0000256" key="1">
    <source>
        <dbReference type="SAM" id="Coils"/>
    </source>
</evidence>
<dbReference type="InterPro" id="IPR039794">
    <property type="entry name" value="Gtb1-like"/>
</dbReference>
<proteinExistence type="predicted"/>
<evidence type="ECO:0000313" key="4">
    <source>
        <dbReference type="EMBL" id="CAG7861870.1"/>
    </source>
</evidence>
<feature type="domain" description="Glucosidase II beta subunit N-terminal" evidence="3">
    <location>
        <begin position="40"/>
        <end position="135"/>
    </location>
</feature>
<sequence length="481" mass="54015">MCQPLSPSLPSSSLSFLPTPFSSPQDEKYYKSSSEIKSSPNGKFYCQNDGHSPLVLFSSRVNDGICADCCDGIDEYDGQMTYSNTCWEAGKAARENLKKKIETYNLGVVIRKKEIALAKVGLEKDEAKLKKLKSEEKILKGLVYSFHILAMCCSELESQKTMSFKRSRNAGRARRQCTLWSFSQLMVSLFTSLASSALIANPPFNVSRFIFFFSLSNASFSNSTSPPPPHQTRALIPFLCLAHIPTLIFSLTTAIAEMTPTSRFLFLHDSNFRGCQSKKSDQILDTNLDGPTFMDRKLMHRIELIANANPKLCVVSLRVLVLWHLYHMEAFDKYCQGVSVYGPYLDDPLQILYAIRFGARFGFILDEELKQAASSEEVRVALGEKISKEEIGNEIDLMISGDGVVSVVTYLSDLKLFGVVFALPSSSEPAPSENFSSTREMERKEIPKAHREETGEKGCFITNMHCMSCNPEFEQLLRYLY</sequence>
<dbReference type="Gene3D" id="1.10.3090.10">
    <property type="entry name" value="cca-adding enzyme, domain 2"/>
    <property type="match status" value="1"/>
</dbReference>
<feature type="compositionally biased region" description="Basic and acidic residues" evidence="2">
    <location>
        <begin position="439"/>
        <end position="449"/>
    </location>
</feature>
<dbReference type="Gramene" id="A09p23370.2_BraZ1">
    <property type="protein sequence ID" value="A09p23370.2_BraZ1.CDS"/>
    <property type="gene ID" value="A09g23370.2_BraZ1"/>
</dbReference>
<evidence type="ECO:0000313" key="5">
    <source>
        <dbReference type="Proteomes" id="UP000694005"/>
    </source>
</evidence>
<dbReference type="SUPFAM" id="SSF81891">
    <property type="entry name" value="Poly A polymerase C-terminal region-like"/>
    <property type="match status" value="1"/>
</dbReference>
<organism evidence="4 5">
    <name type="scientific">Brassica campestris</name>
    <name type="common">Field mustard</name>
    <dbReference type="NCBI Taxonomy" id="3711"/>
    <lineage>
        <taxon>Eukaryota</taxon>
        <taxon>Viridiplantae</taxon>
        <taxon>Streptophyta</taxon>
        <taxon>Embryophyta</taxon>
        <taxon>Tracheophyta</taxon>
        <taxon>Spermatophyta</taxon>
        <taxon>Magnoliopsida</taxon>
        <taxon>eudicotyledons</taxon>
        <taxon>Gunneridae</taxon>
        <taxon>Pentapetalae</taxon>
        <taxon>rosids</taxon>
        <taxon>malvids</taxon>
        <taxon>Brassicales</taxon>
        <taxon>Brassicaceae</taxon>
        <taxon>Brassiceae</taxon>
        <taxon>Brassica</taxon>
    </lineage>
</organism>
<reference evidence="4 5" key="1">
    <citation type="submission" date="2021-07" db="EMBL/GenBank/DDBJ databases">
        <authorList>
            <consortium name="Genoscope - CEA"/>
            <person name="William W."/>
        </authorList>
    </citation>
    <scope>NUCLEOTIDE SEQUENCE [LARGE SCALE GENOMIC DNA]</scope>
</reference>
<dbReference type="Proteomes" id="UP000694005">
    <property type="component" value="Chromosome A09"/>
</dbReference>
<protein>
    <recommendedName>
        <fullName evidence="3">Glucosidase II beta subunit N-terminal domain-containing protein</fullName>
    </recommendedName>
</protein>
<dbReference type="PANTHER" id="PTHR12630:SF26">
    <property type="entry name" value="GLUCOSIDASE 2 SUBUNIT BETA"/>
    <property type="match status" value="1"/>
</dbReference>
<evidence type="ECO:0000259" key="3">
    <source>
        <dbReference type="Pfam" id="PF12999"/>
    </source>
</evidence>
<accession>A0A8D9FXP8</accession>
<evidence type="ECO:0000256" key="2">
    <source>
        <dbReference type="SAM" id="MobiDB-lite"/>
    </source>
</evidence>
<dbReference type="EMBL" id="LS974625">
    <property type="protein sequence ID" value="CAG7861870.1"/>
    <property type="molecule type" value="Genomic_DNA"/>
</dbReference>
<name>A0A8D9FXP8_BRACM</name>
<feature type="region of interest" description="Disordered" evidence="2">
    <location>
        <begin position="426"/>
        <end position="449"/>
    </location>
</feature>